<dbReference type="AlphaFoldDB" id="A0A0G3CDR9"/>
<dbReference type="EMBL" id="CP008746">
    <property type="protein sequence ID" value="AKJ38088.1"/>
    <property type="molecule type" value="Genomic_DNA"/>
</dbReference>
<sequence length="62" mass="7428">MTLTEIFNQLTELEKKFNEIKYPLETAFQPSFSFKIRKAEQDSLINRLPAFELDELFEKVEE</sequence>
<dbReference type="Proteomes" id="UP000035331">
    <property type="component" value="Chromosome"/>
</dbReference>
<proteinExistence type="predicted"/>
<accession>A0A0G3CDR9</accession>
<reference evidence="1 2" key="2">
    <citation type="journal article" date="2015" name="Stand. Genomic Sci.">
        <title>The complete genome sequence of the rumen methanogen Methanosarcina barkeri CM1.</title>
        <authorList>
            <person name="Lambie S.C."/>
            <person name="Kelly W.J."/>
            <person name="Leahy S.C."/>
            <person name="Li D."/>
            <person name="Reilly K."/>
            <person name="McAllister T.A."/>
            <person name="Valle E.R."/>
            <person name="Attwood G.T."/>
            <person name="Altermann E."/>
        </authorList>
    </citation>
    <scope>NUCLEOTIDE SEQUENCE [LARGE SCALE GENOMIC DNA]</scope>
    <source>
        <strain evidence="1 2">CM1</strain>
    </source>
</reference>
<dbReference type="GeneID" id="24884709"/>
<name>A0A0G3CDR9_METBA</name>
<gene>
    <name evidence="1" type="ORF">MCM1_1028</name>
</gene>
<dbReference type="PATRIC" id="fig|796385.3.peg.1290"/>
<evidence type="ECO:0000313" key="1">
    <source>
        <dbReference type="EMBL" id="AKJ38088.1"/>
    </source>
</evidence>
<reference evidence="2" key="1">
    <citation type="submission" date="2014-06" db="EMBL/GenBank/DDBJ databases">
        <title>The complete genome sequence of Methanosarcina barkeri CM1.</title>
        <authorList>
            <consortium name="Pastoral Greenhouse Gas Research Consortium"/>
            <person name="Lambie S.C."/>
            <person name="Leahy S.C."/>
            <person name="Kelly W.J."/>
            <person name="Li D."/>
            <person name="Reilly K."/>
            <person name="Attwood G.T."/>
            <person name="Altermann E."/>
        </authorList>
    </citation>
    <scope>NUCLEOTIDE SEQUENCE [LARGE SCALE GENOMIC DNA]</scope>
    <source>
        <strain evidence="2">CM1</strain>
    </source>
</reference>
<dbReference type="GeneID" id="24844628"/>
<dbReference type="RefSeq" id="WP_048118320.1">
    <property type="nucleotide sequence ID" value="NZ_CP008746.1"/>
</dbReference>
<organism evidence="1 2">
    <name type="scientific">Methanosarcina barkeri CM1</name>
    <dbReference type="NCBI Taxonomy" id="796385"/>
    <lineage>
        <taxon>Archaea</taxon>
        <taxon>Methanobacteriati</taxon>
        <taxon>Methanobacteriota</taxon>
        <taxon>Stenosarchaea group</taxon>
        <taxon>Methanomicrobia</taxon>
        <taxon>Methanosarcinales</taxon>
        <taxon>Methanosarcinaceae</taxon>
        <taxon>Methanosarcina</taxon>
    </lineage>
</organism>
<evidence type="ECO:0000313" key="2">
    <source>
        <dbReference type="Proteomes" id="UP000035331"/>
    </source>
</evidence>
<protein>
    <submittedName>
        <fullName evidence="1">Uncharacterized protein</fullName>
    </submittedName>
</protein>